<evidence type="ECO:0000256" key="1">
    <source>
        <dbReference type="ARBA" id="ARBA00004245"/>
    </source>
</evidence>
<gene>
    <name evidence="15" type="primary">KAR3_1</name>
    <name evidence="15" type="ORF">IWQ60_009497</name>
</gene>
<feature type="region of interest" description="Disordered" evidence="13">
    <location>
        <begin position="1"/>
        <end position="103"/>
    </location>
</feature>
<keyword evidence="6 10" id="KW-0067">ATP-binding</keyword>
<evidence type="ECO:0000256" key="13">
    <source>
        <dbReference type="SAM" id="MobiDB-lite"/>
    </source>
</evidence>
<feature type="compositionally biased region" description="Polar residues" evidence="13">
    <location>
        <begin position="185"/>
        <end position="197"/>
    </location>
</feature>
<dbReference type="GO" id="GO:0003777">
    <property type="term" value="F:microtubule motor activity"/>
    <property type="evidence" value="ECO:0007669"/>
    <property type="project" value="InterPro"/>
</dbReference>
<dbReference type="PROSITE" id="PS00411">
    <property type="entry name" value="KINESIN_MOTOR_1"/>
    <property type="match status" value="1"/>
</dbReference>
<dbReference type="Gene3D" id="1.10.287.1490">
    <property type="match status" value="1"/>
</dbReference>
<dbReference type="InterPro" id="IPR019821">
    <property type="entry name" value="Kinesin_motor_CS"/>
</dbReference>
<dbReference type="GO" id="GO:0008017">
    <property type="term" value="F:microtubule binding"/>
    <property type="evidence" value="ECO:0007669"/>
    <property type="project" value="InterPro"/>
</dbReference>
<dbReference type="GO" id="GO:0007018">
    <property type="term" value="P:microtubule-based movement"/>
    <property type="evidence" value="ECO:0007669"/>
    <property type="project" value="InterPro"/>
</dbReference>
<dbReference type="GO" id="GO:0005524">
    <property type="term" value="F:ATP binding"/>
    <property type="evidence" value="ECO:0007669"/>
    <property type="project" value="UniProtKB-UniRule"/>
</dbReference>
<keyword evidence="4 11" id="KW-0493">Microtubule</keyword>
<dbReference type="InterPro" id="IPR027640">
    <property type="entry name" value="Kinesin-like_fam"/>
</dbReference>
<keyword evidence="16" id="KW-1185">Reference proteome</keyword>
<dbReference type="Proteomes" id="UP001150569">
    <property type="component" value="Unassembled WGS sequence"/>
</dbReference>
<dbReference type="AlphaFoldDB" id="A0A9W8DPG6"/>
<dbReference type="SMART" id="SM00129">
    <property type="entry name" value="KISc"/>
    <property type="match status" value="1"/>
</dbReference>
<dbReference type="InterPro" id="IPR036961">
    <property type="entry name" value="Kinesin_motor_dom_sf"/>
</dbReference>
<dbReference type="FunFam" id="3.40.850.10:FF:000065">
    <property type="entry name" value="Kinesin-like protein"/>
    <property type="match status" value="1"/>
</dbReference>
<comment type="subcellular location">
    <subcellularLocation>
        <location evidence="1">Cytoplasm</location>
        <location evidence="1">Cytoskeleton</location>
    </subcellularLocation>
</comment>
<keyword evidence="9" id="KW-0206">Cytoskeleton</keyword>
<evidence type="ECO:0000256" key="9">
    <source>
        <dbReference type="ARBA" id="ARBA00023212"/>
    </source>
</evidence>
<dbReference type="OrthoDB" id="3176171at2759"/>
<evidence type="ECO:0000256" key="12">
    <source>
        <dbReference type="SAM" id="Coils"/>
    </source>
</evidence>
<organism evidence="15 16">
    <name type="scientific">Tieghemiomyces parasiticus</name>
    <dbReference type="NCBI Taxonomy" id="78921"/>
    <lineage>
        <taxon>Eukaryota</taxon>
        <taxon>Fungi</taxon>
        <taxon>Fungi incertae sedis</taxon>
        <taxon>Zoopagomycota</taxon>
        <taxon>Kickxellomycotina</taxon>
        <taxon>Dimargaritomycetes</taxon>
        <taxon>Dimargaritales</taxon>
        <taxon>Dimargaritaceae</taxon>
        <taxon>Tieghemiomyces</taxon>
    </lineage>
</organism>
<dbReference type="PANTHER" id="PTHR47972:SF45">
    <property type="entry name" value="PROTEIN CLARET SEGREGATIONAL"/>
    <property type="match status" value="1"/>
</dbReference>
<dbReference type="PRINTS" id="PR00380">
    <property type="entry name" value="KINESINHEAVY"/>
</dbReference>
<evidence type="ECO:0000256" key="10">
    <source>
        <dbReference type="PROSITE-ProRule" id="PRU00283"/>
    </source>
</evidence>
<dbReference type="PROSITE" id="PS50067">
    <property type="entry name" value="KINESIN_MOTOR_2"/>
    <property type="match status" value="1"/>
</dbReference>
<feature type="coiled-coil region" evidence="12">
    <location>
        <begin position="249"/>
        <end position="354"/>
    </location>
</feature>
<evidence type="ECO:0000313" key="16">
    <source>
        <dbReference type="Proteomes" id="UP001150569"/>
    </source>
</evidence>
<evidence type="ECO:0000256" key="3">
    <source>
        <dbReference type="ARBA" id="ARBA00022490"/>
    </source>
</evidence>
<feature type="region of interest" description="Disordered" evidence="13">
    <location>
        <begin position="178"/>
        <end position="197"/>
    </location>
</feature>
<dbReference type="CDD" id="cd01366">
    <property type="entry name" value="KISc_C_terminal"/>
    <property type="match status" value="1"/>
</dbReference>
<feature type="binding site" evidence="10">
    <location>
        <begin position="539"/>
        <end position="546"/>
    </location>
    <ligand>
        <name>ATP</name>
        <dbReference type="ChEBI" id="CHEBI:30616"/>
    </ligand>
</feature>
<comment type="similarity">
    <text evidence="2">Belongs to the TRAFAC class myosin-kinesin ATPase superfamily. Kinesin family. KIN-14 subfamily.</text>
</comment>
<evidence type="ECO:0000256" key="4">
    <source>
        <dbReference type="ARBA" id="ARBA00022701"/>
    </source>
</evidence>
<evidence type="ECO:0000256" key="7">
    <source>
        <dbReference type="ARBA" id="ARBA00023054"/>
    </source>
</evidence>
<accession>A0A9W8DPG6</accession>
<protein>
    <recommendedName>
        <fullName evidence="11">Kinesin-like protein</fullName>
    </recommendedName>
</protein>
<keyword evidence="8 10" id="KW-0505">Motor protein</keyword>
<dbReference type="GO" id="GO:0005874">
    <property type="term" value="C:microtubule"/>
    <property type="evidence" value="ECO:0007669"/>
    <property type="project" value="UniProtKB-KW"/>
</dbReference>
<dbReference type="Gene3D" id="3.40.850.10">
    <property type="entry name" value="Kinesin motor domain"/>
    <property type="match status" value="1"/>
</dbReference>
<dbReference type="EMBL" id="JANBPT010000800">
    <property type="protein sequence ID" value="KAJ1912790.1"/>
    <property type="molecule type" value="Genomic_DNA"/>
</dbReference>
<sequence>MPPKAEPTRPVDLSALTAKGRQPAARAGLSGLRRPNTLAKTSATISTALKKPTTDSLTAPTADARASGTGPTAGVKRKVVDSEASPAPNRVLRPRTSSSGTPASVAIKRLTAKARGVAPVKPPALVGTRPTPRTTALAKAATNRPVATAVSTMKRPRPGVTAKPLVASRTIGRPAVSRPALSSVAAPTSNGSGTTVSSDPTLVCVMPKKKKRAAWDTKGRLEDMEEYVGFMSQQLKNNDHNMSGLRGELQSSQDKIRELEQFRENLRSKVQVKEQENTQISHQLAELQSALDAETRNHEQLMALARSRHAQEMAELNAQYANLKREAKELGDDLRRTEQTLSLKNDENSQLRATISQQSASFLTLESSCQALKQKLAATETTLSEREVYIADLETQLRDANRLTATLEAKIREEETVRRKLHNTIQELKGNIRVFCRIRPVLPSDLSDPGTSLPSAHATDDLTHHINYLDNQPPGQRHELELIQTTDSASGGKATTKQHPFSFDRIFPPASSQGAVFEEISQLVQSALDGYPVCIFAYGQTGSGKTHTMEGPDHPSEATMGMIPRAVRQIYEAAEALRDKGWTYVMEGQFLEIYNESLNDLLAESPTLPNAGSTATTATRKHEIKHLPTGKTVVTDLTTVVLDAPHKVHHLLKRAAQNRAVAATQCNERSSRSHSVFTLRLNGRNALTDETSEGVLNLIDLAGSERLAQSGSTGDRLRETQAINKSLSCLGDVIYAIANRDSHVPYRNSKLTFLLQNSLGGNSKTLMFVNVSPLASNLQETLCSLRFATKVNSCQIGTARRVVK</sequence>
<keyword evidence="3" id="KW-0963">Cytoplasm</keyword>
<dbReference type="InterPro" id="IPR027417">
    <property type="entry name" value="P-loop_NTPase"/>
</dbReference>
<keyword evidence="7 12" id="KW-0175">Coiled coil</keyword>
<feature type="coiled-coil region" evidence="12">
    <location>
        <begin position="390"/>
        <end position="431"/>
    </location>
</feature>
<feature type="domain" description="Kinesin motor" evidence="14">
    <location>
        <begin position="431"/>
        <end position="794"/>
    </location>
</feature>
<feature type="compositionally biased region" description="Polar residues" evidence="13">
    <location>
        <begin position="38"/>
        <end position="47"/>
    </location>
</feature>
<evidence type="ECO:0000256" key="11">
    <source>
        <dbReference type="RuleBase" id="RU000394"/>
    </source>
</evidence>
<dbReference type="GO" id="GO:0090307">
    <property type="term" value="P:mitotic spindle assembly"/>
    <property type="evidence" value="ECO:0007669"/>
    <property type="project" value="UniProtKB-ARBA"/>
</dbReference>
<keyword evidence="5 10" id="KW-0547">Nucleotide-binding</keyword>
<evidence type="ECO:0000256" key="6">
    <source>
        <dbReference type="ARBA" id="ARBA00022840"/>
    </source>
</evidence>
<dbReference type="PANTHER" id="PTHR47972">
    <property type="entry name" value="KINESIN-LIKE PROTEIN KLP-3"/>
    <property type="match status" value="1"/>
</dbReference>
<proteinExistence type="inferred from homology"/>
<reference evidence="15" key="1">
    <citation type="submission" date="2022-07" db="EMBL/GenBank/DDBJ databases">
        <title>Phylogenomic reconstructions and comparative analyses of Kickxellomycotina fungi.</title>
        <authorList>
            <person name="Reynolds N.K."/>
            <person name="Stajich J.E."/>
            <person name="Barry K."/>
            <person name="Grigoriev I.V."/>
            <person name="Crous P."/>
            <person name="Smith M.E."/>
        </authorList>
    </citation>
    <scope>NUCLEOTIDE SEQUENCE</scope>
    <source>
        <strain evidence="15">RSA 861</strain>
    </source>
</reference>
<dbReference type="Pfam" id="PF00225">
    <property type="entry name" value="Kinesin"/>
    <property type="match status" value="1"/>
</dbReference>
<evidence type="ECO:0000259" key="14">
    <source>
        <dbReference type="PROSITE" id="PS50067"/>
    </source>
</evidence>
<name>A0A9W8DPG6_9FUNG</name>
<dbReference type="SUPFAM" id="SSF52540">
    <property type="entry name" value="P-loop containing nucleoside triphosphate hydrolases"/>
    <property type="match status" value="1"/>
</dbReference>
<evidence type="ECO:0000256" key="2">
    <source>
        <dbReference type="ARBA" id="ARBA00010899"/>
    </source>
</evidence>
<comment type="caution">
    <text evidence="15">The sequence shown here is derived from an EMBL/GenBank/DDBJ whole genome shotgun (WGS) entry which is preliminary data.</text>
</comment>
<dbReference type="InterPro" id="IPR001752">
    <property type="entry name" value="Kinesin_motor_dom"/>
</dbReference>
<evidence type="ECO:0000313" key="15">
    <source>
        <dbReference type="EMBL" id="KAJ1912790.1"/>
    </source>
</evidence>
<evidence type="ECO:0000256" key="5">
    <source>
        <dbReference type="ARBA" id="ARBA00022741"/>
    </source>
</evidence>
<evidence type="ECO:0000256" key="8">
    <source>
        <dbReference type="ARBA" id="ARBA00023175"/>
    </source>
</evidence>